<dbReference type="EMBL" id="JBHTCG010000044">
    <property type="protein sequence ID" value="MFC7387815.1"/>
    <property type="molecule type" value="Genomic_DNA"/>
</dbReference>
<comment type="caution">
    <text evidence="1">The sequence shown here is derived from an EMBL/GenBank/DDBJ whole genome shotgun (WGS) entry which is preliminary data.</text>
</comment>
<organism evidence="1 2">
    <name type="scientific">Sphaerisporangium rhizosphaerae</name>
    <dbReference type="NCBI Taxonomy" id="2269375"/>
    <lineage>
        <taxon>Bacteria</taxon>
        <taxon>Bacillati</taxon>
        <taxon>Actinomycetota</taxon>
        <taxon>Actinomycetes</taxon>
        <taxon>Streptosporangiales</taxon>
        <taxon>Streptosporangiaceae</taxon>
        <taxon>Sphaerisporangium</taxon>
    </lineage>
</organism>
<proteinExistence type="predicted"/>
<dbReference type="NCBIfam" id="TIGR02243">
    <property type="entry name" value="putative baseplate assembly protein"/>
    <property type="match status" value="1"/>
</dbReference>
<evidence type="ECO:0000313" key="1">
    <source>
        <dbReference type="EMBL" id="MFC7387815.1"/>
    </source>
</evidence>
<reference evidence="2" key="1">
    <citation type="journal article" date="2019" name="Int. J. Syst. Evol. Microbiol.">
        <title>The Global Catalogue of Microorganisms (GCM) 10K type strain sequencing project: providing services to taxonomists for standard genome sequencing and annotation.</title>
        <authorList>
            <consortium name="The Broad Institute Genomics Platform"/>
            <consortium name="The Broad Institute Genome Sequencing Center for Infectious Disease"/>
            <person name="Wu L."/>
            <person name="Ma J."/>
        </authorList>
    </citation>
    <scope>NUCLEOTIDE SEQUENCE [LARGE SCALE GENOMIC DNA]</scope>
    <source>
        <strain evidence="2">CECT 7649</strain>
    </source>
</reference>
<sequence>MVLTPPRLDDRRWDDLVEEARALIVQYAPGWTDHNASDPGITVIELLAWLTEMEIFQLDQVSDRHRRAFLRLAGVPTAPPRPARVIVRLDSPVTLPATTEFGDSIRFRSLRRLTGTGARITHAPGWRLPFGDDPRPGAALTLSVSGAVPAGTTLSLAVATGTPPGPEPAEHHSARTVWEHATASGLWRPLPAVDTTRALTRDGTVELTAPAGGLSRVRCRLASGRHDAAPELTALVADGVWAAQSPPLGTLTWAVRPDARIAGSIRPGRRTFLRVEVGDDGAITALVATGAGEGPSLYVYGYTPPGPGWGELSVEAAALGVADGRPELRLTAPSAPVERLRLWTLEEGGRWRRWWLRPDLAASGPADAHAVLDRESGALSFGDGANGLVPPQGAHVVAVARTTAGEAGNIPAGALTAVADSPHNRALLTSGGPVPPYAVSNPVTAAGGAPGETTAQGERRMADLLGQTTRAVTAADIEALALSTPGTRVARAVALPGVHPRMPCVVAEGVVTVVVVPHLPKGRPEPSAELLRTIAARLCRQRLVGTAIEVAGPVYTRVTVRAKVRAEATHQGAEVSLRAAEALRAFFDPLTGGRDGRGWPLGRDVSRAEVLGVVAAVPGVAYVTGLEVTAAGCRGACGDVRVGPLGLVEPAVHEIEVLP</sequence>
<gene>
    <name evidence="1" type="ORF">ACFQSB_36795</name>
</gene>
<dbReference type="RefSeq" id="WP_380831704.1">
    <property type="nucleotide sequence ID" value="NZ_JBHTCG010000044.1"/>
</dbReference>
<protein>
    <submittedName>
        <fullName evidence="1">Baseplate assembly protein</fullName>
    </submittedName>
</protein>
<dbReference type="Proteomes" id="UP001596496">
    <property type="component" value="Unassembled WGS sequence"/>
</dbReference>
<keyword evidence="2" id="KW-1185">Reference proteome</keyword>
<evidence type="ECO:0000313" key="2">
    <source>
        <dbReference type="Proteomes" id="UP001596496"/>
    </source>
</evidence>
<name>A0ABW2PIP7_9ACTN</name>
<dbReference type="InterPro" id="IPR011749">
    <property type="entry name" value="CHP02243"/>
</dbReference>
<accession>A0ABW2PIP7</accession>